<evidence type="ECO:0000313" key="4">
    <source>
        <dbReference type="Proteomes" id="UP000326924"/>
    </source>
</evidence>
<dbReference type="PANTHER" id="PTHR10783">
    <property type="entry name" value="XENOTROPIC AND POLYTROPIC RETROVIRUS RECEPTOR 1-RELATED"/>
    <property type="match status" value="1"/>
</dbReference>
<gene>
    <name evidence="3" type="ORF">FN846DRAFT_307226</name>
</gene>
<dbReference type="GO" id="GO:0016036">
    <property type="term" value="P:cellular response to phosphate starvation"/>
    <property type="evidence" value="ECO:0007669"/>
    <property type="project" value="TreeGrafter"/>
</dbReference>
<organism evidence="3 4">
    <name type="scientific">Sphaerosporella brunnea</name>
    <dbReference type="NCBI Taxonomy" id="1250544"/>
    <lineage>
        <taxon>Eukaryota</taxon>
        <taxon>Fungi</taxon>
        <taxon>Dikarya</taxon>
        <taxon>Ascomycota</taxon>
        <taxon>Pezizomycotina</taxon>
        <taxon>Pezizomycetes</taxon>
        <taxon>Pezizales</taxon>
        <taxon>Pyronemataceae</taxon>
        <taxon>Sphaerosporella</taxon>
    </lineage>
</organism>
<evidence type="ECO:0000259" key="2">
    <source>
        <dbReference type="PROSITE" id="PS51382"/>
    </source>
</evidence>
<feature type="region of interest" description="Disordered" evidence="1">
    <location>
        <begin position="31"/>
        <end position="153"/>
    </location>
</feature>
<dbReference type="AlphaFoldDB" id="A0A5J5F756"/>
<feature type="compositionally biased region" description="Low complexity" evidence="1">
    <location>
        <begin position="126"/>
        <end position="150"/>
    </location>
</feature>
<comment type="caution">
    <text evidence="3">The sequence shown here is derived from an EMBL/GenBank/DDBJ whole genome shotgun (WGS) entry which is preliminary data.</text>
</comment>
<reference evidence="3 4" key="1">
    <citation type="submission" date="2019-09" db="EMBL/GenBank/DDBJ databases">
        <title>Draft genome of the ectomycorrhizal ascomycete Sphaerosporella brunnea.</title>
        <authorList>
            <consortium name="DOE Joint Genome Institute"/>
            <person name="Benucci G.M."/>
            <person name="Marozzi G."/>
            <person name="Antonielli L."/>
            <person name="Sanchez S."/>
            <person name="Marco P."/>
            <person name="Wang X."/>
            <person name="Falini L.B."/>
            <person name="Barry K."/>
            <person name="Haridas S."/>
            <person name="Lipzen A."/>
            <person name="Labutti K."/>
            <person name="Grigoriev I.V."/>
            <person name="Murat C."/>
            <person name="Martin F."/>
            <person name="Albertini E."/>
            <person name="Donnini D."/>
            <person name="Bonito G."/>
        </authorList>
    </citation>
    <scope>NUCLEOTIDE SEQUENCE [LARGE SCALE GENOMIC DNA]</scope>
    <source>
        <strain evidence="3 4">Sb_GMNB300</strain>
    </source>
</reference>
<name>A0A5J5F756_9PEZI</name>
<evidence type="ECO:0000256" key="1">
    <source>
        <dbReference type="SAM" id="MobiDB-lite"/>
    </source>
</evidence>
<keyword evidence="4" id="KW-1185">Reference proteome</keyword>
<dbReference type="InterPro" id="IPR004331">
    <property type="entry name" value="SPX_dom"/>
</dbReference>
<dbReference type="GO" id="GO:0005794">
    <property type="term" value="C:Golgi apparatus"/>
    <property type="evidence" value="ECO:0007669"/>
    <property type="project" value="TreeGrafter"/>
</dbReference>
<dbReference type="GO" id="GO:0000822">
    <property type="term" value="F:inositol hexakisphosphate binding"/>
    <property type="evidence" value="ECO:0007669"/>
    <property type="project" value="TreeGrafter"/>
</dbReference>
<dbReference type="OrthoDB" id="9970435at2759"/>
<sequence>MKFAKNLEDLMVPEWRTRYVEYKQGKKRIKATTNKLRNAAPSPALASLRRNVSRVQGAEEPKSPINRPRGLSLLRGPSVPSRSSIVENTDENNPPNVGPAPPPRERTPLQPTAPVQLPHTTSQGPVAIRRPSVASARRPSVNYGSSGFSPGFPPGTTLPQVMDENQIVRTHNKPPSLKLPEPIQPFGMRSGLEDEGPTLQPSSMGAMATPPMLTVPSRPATGRSASVSAVSANAPQMPFLQRVFSMRRASVVSQAQGGPTVDEVQAEAEKEFLKWLLKELKKCDNFYVAREVEARARFNEMREQLDIMRERWFREKHNILFEEDDVEDVDEHEESAAPDIYDNGSVDSAGRKTGAAWKSFSEAMNGLTKPHPSTPQISAAQVKTEINTGYLIPEGSKDYQRRAPTRRPLNNPVHRVAKRKLKRAYIEYYHGLEMLKSYVTVNRECFRKITKKFDKASGLRTSHRFMTEYVDKSKFGSADNDLDDMLSETEILFARFFERGNRKEASARLRSKEHKTLYYSSVGKTGFFLGCSVVLGVFGLYNSIVESLDQSNPERALRMSYLLQVDMGGFCFDTTAGVAFRRQPAYLGSQQDQLCIHIRV</sequence>
<dbReference type="PROSITE" id="PS51382">
    <property type="entry name" value="SPX"/>
    <property type="match status" value="1"/>
</dbReference>
<dbReference type="Pfam" id="PF03105">
    <property type="entry name" value="SPX"/>
    <property type="match status" value="1"/>
</dbReference>
<evidence type="ECO:0000313" key="3">
    <source>
        <dbReference type="EMBL" id="KAA8912423.1"/>
    </source>
</evidence>
<accession>A0A5J5F756</accession>
<dbReference type="GO" id="GO:0005886">
    <property type="term" value="C:plasma membrane"/>
    <property type="evidence" value="ECO:0007669"/>
    <property type="project" value="TreeGrafter"/>
</dbReference>
<dbReference type="GO" id="GO:0006817">
    <property type="term" value="P:phosphate ion transport"/>
    <property type="evidence" value="ECO:0007669"/>
    <property type="project" value="TreeGrafter"/>
</dbReference>
<proteinExistence type="predicted"/>
<dbReference type="EMBL" id="VXIS01000024">
    <property type="protein sequence ID" value="KAA8912423.1"/>
    <property type="molecule type" value="Genomic_DNA"/>
</dbReference>
<dbReference type="InParanoid" id="A0A5J5F756"/>
<protein>
    <submittedName>
        <fullName evidence="3">SPX domain-containing protein</fullName>
    </submittedName>
</protein>
<dbReference type="CDD" id="cd14475">
    <property type="entry name" value="SPX_SYG1_like"/>
    <property type="match status" value="1"/>
</dbReference>
<dbReference type="Proteomes" id="UP000326924">
    <property type="component" value="Unassembled WGS sequence"/>
</dbReference>
<dbReference type="PANTHER" id="PTHR10783:SF103">
    <property type="entry name" value="SOLUTE CARRIER FAMILY 53 MEMBER 1"/>
    <property type="match status" value="1"/>
</dbReference>
<feature type="domain" description="SPX" evidence="2">
    <location>
        <begin position="1"/>
        <end position="467"/>
    </location>
</feature>